<dbReference type="EMBL" id="MN738750">
    <property type="protein sequence ID" value="QHS83217.1"/>
    <property type="molecule type" value="Genomic_DNA"/>
</dbReference>
<reference evidence="1" key="1">
    <citation type="journal article" date="2020" name="Nature">
        <title>Giant virus diversity and host interactions through global metagenomics.</title>
        <authorList>
            <person name="Schulz F."/>
            <person name="Roux S."/>
            <person name="Paez-Espino D."/>
            <person name="Jungbluth S."/>
            <person name="Walsh D.A."/>
            <person name="Denef V.J."/>
            <person name="McMahon K.D."/>
            <person name="Konstantinidis K.T."/>
            <person name="Eloe-Fadrosh E.A."/>
            <person name="Kyrpides N.C."/>
            <person name="Woyke T."/>
        </authorList>
    </citation>
    <scope>NUCLEOTIDE SEQUENCE</scope>
    <source>
        <strain evidence="1">GVMAG-S-ERX555943-30</strain>
    </source>
</reference>
<proteinExistence type="predicted"/>
<evidence type="ECO:0000313" key="1">
    <source>
        <dbReference type="EMBL" id="QHS83217.1"/>
    </source>
</evidence>
<organism evidence="1">
    <name type="scientific">viral metagenome</name>
    <dbReference type="NCBI Taxonomy" id="1070528"/>
    <lineage>
        <taxon>unclassified sequences</taxon>
        <taxon>metagenomes</taxon>
        <taxon>organismal metagenomes</taxon>
    </lineage>
</organism>
<sequence length="150" mass="17851">MRLRLLYYLWIGSSQYFYSRPSFIHMNTDKGVQDDLHISNNAGQLFKALHETGSVYSHGCDTRNMKFEEERYEKVDEELLYQHKKNILRKHIVEQLQDKSNSLLYKEKLLEKYDFLFDFKDKASNTETTYKVNAPSMNTGGLLDDWESYI</sequence>
<protein>
    <submittedName>
        <fullName evidence="1">Uncharacterized protein</fullName>
    </submittedName>
</protein>
<name>A0A6C0ATG1_9ZZZZ</name>
<accession>A0A6C0ATG1</accession>
<dbReference type="AlphaFoldDB" id="A0A6C0ATG1"/>